<dbReference type="CDD" id="cd00829">
    <property type="entry name" value="SCP-x_thiolase"/>
    <property type="match status" value="1"/>
</dbReference>
<dbReference type="SUPFAM" id="SSF53901">
    <property type="entry name" value="Thiolase-like"/>
    <property type="match status" value="2"/>
</dbReference>
<evidence type="ECO:0000313" key="3">
    <source>
        <dbReference type="Proteomes" id="UP000037712"/>
    </source>
</evidence>
<dbReference type="Pfam" id="PF22691">
    <property type="entry name" value="Thiolase_C_1"/>
    <property type="match status" value="1"/>
</dbReference>
<dbReference type="InterPro" id="IPR055140">
    <property type="entry name" value="Thiolase_C_2"/>
</dbReference>
<gene>
    <name evidence="2" type="ORF">Z051_19825</name>
</gene>
<comment type="caution">
    <text evidence="2">The sequence shown here is derived from an EMBL/GenBank/DDBJ whole genome shotgun (WGS) entry which is preliminary data.</text>
</comment>
<dbReference type="EMBL" id="AZYO01000066">
    <property type="protein sequence ID" value="KOS54488.1"/>
    <property type="molecule type" value="Genomic_DNA"/>
</dbReference>
<reference evidence="3" key="2">
    <citation type="submission" date="2015-01" db="EMBL/GenBank/DDBJ databases">
        <title>Draft genome sequence of potential hydrocarbon metabolising strain of Rhodococcus rhodochrous.</title>
        <authorList>
            <person name="Aggarwal R.K."/>
            <person name="Dawar C."/>
        </authorList>
    </citation>
    <scope>NUCLEOTIDE SEQUENCE [LARGE SCALE GENOMIC DNA]</scope>
    <source>
        <strain evidence="3">KG-21</strain>
    </source>
</reference>
<dbReference type="InterPro" id="IPR002155">
    <property type="entry name" value="Thiolase"/>
</dbReference>
<dbReference type="Proteomes" id="UP000037712">
    <property type="component" value="Unassembled WGS sequence"/>
</dbReference>
<dbReference type="PANTHER" id="PTHR42870">
    <property type="entry name" value="ACETYL-COA C-ACETYLTRANSFERASE"/>
    <property type="match status" value="1"/>
</dbReference>
<organism evidence="2 3">
    <name type="scientific">Rhodococcus rhodochrous KG-21</name>
    <dbReference type="NCBI Taxonomy" id="1441923"/>
    <lineage>
        <taxon>Bacteria</taxon>
        <taxon>Bacillati</taxon>
        <taxon>Actinomycetota</taxon>
        <taxon>Actinomycetes</taxon>
        <taxon>Mycobacteriales</taxon>
        <taxon>Nocardiaceae</taxon>
        <taxon>Rhodococcus</taxon>
    </lineage>
</organism>
<dbReference type="InterPro" id="IPR016039">
    <property type="entry name" value="Thiolase-like"/>
</dbReference>
<reference evidence="2 3" key="1">
    <citation type="journal article" date="2015" name="Genome Announc.">
        <title>Draft Genome Sequence of Rhodococcus rhodochrous Strain KG-21, a Soil Isolate from Oil Fields of Krishna-Godavari Basin, India.</title>
        <authorList>
            <person name="Dawar C."/>
            <person name="Aggarwal R.K."/>
        </authorList>
    </citation>
    <scope>NUCLEOTIDE SEQUENCE [LARGE SCALE GENOMIC DNA]</scope>
    <source>
        <strain evidence="2 3">KG-21</strain>
    </source>
</reference>
<dbReference type="AlphaFoldDB" id="A0A0M8PM38"/>
<evidence type="ECO:0000313" key="2">
    <source>
        <dbReference type="EMBL" id="KOS54488.1"/>
    </source>
</evidence>
<dbReference type="PANTHER" id="PTHR42870:SF1">
    <property type="entry name" value="NON-SPECIFIC LIPID-TRANSFER PROTEIN-LIKE 2"/>
    <property type="match status" value="1"/>
</dbReference>
<name>A0A0M8PM38_RHORH</name>
<evidence type="ECO:0000259" key="1">
    <source>
        <dbReference type="Pfam" id="PF22691"/>
    </source>
</evidence>
<dbReference type="GO" id="GO:0016747">
    <property type="term" value="F:acyltransferase activity, transferring groups other than amino-acyl groups"/>
    <property type="evidence" value="ECO:0007669"/>
    <property type="project" value="InterPro"/>
</dbReference>
<dbReference type="PATRIC" id="fig|1441923.3.peg.4332"/>
<sequence length="381" mass="41264">MPPIDSLKGSTAIVGVGTTPFGRLPGYSADDLGNWALHEALRDSGLTVKDIDGLIVNRVSSYETIASTLGLQPQWMAQLPSEGRMSGTSIEMAAMAITTGLCRRVALVYGNNGRSAGATYGGVVGEAYGTSADLTAPYGFTSPGAFYSMMYQRHKHLFGTTDDQLATIAMTFRHNASLNENAVMRTPLSREDYHNSRYIVEPLHVMDYCLINDGGVALIMCAADEARDYPHPPAYVLGFAQQGQLVNSDFPPEDFWCGATASVGERTYRMADVKREDVDALMVYDNFSPNILFALEGLGFCEQGQAGEFIQDGRIGIGGELPLNTSGGHLSESYMQGWGLTVEAVRQIRRTCGDRQLDQTSLIQYVCPSPVVSSIIYGSEN</sequence>
<dbReference type="RefSeq" id="WP_054374182.1">
    <property type="nucleotide sequence ID" value="NZ_AZYO01000066.1"/>
</dbReference>
<dbReference type="PIRSF" id="PIRSF000429">
    <property type="entry name" value="Ac-CoA_Ac_transf"/>
    <property type="match status" value="1"/>
</dbReference>
<accession>A0A0M8PM38</accession>
<dbReference type="Gene3D" id="3.40.47.10">
    <property type="match status" value="1"/>
</dbReference>
<feature type="domain" description="Thiolase C-terminal" evidence="1">
    <location>
        <begin position="254"/>
        <end position="360"/>
    </location>
</feature>
<proteinExistence type="predicted"/>
<protein>
    <submittedName>
        <fullName evidence="2">Lipid-transfer protein</fullName>
    </submittedName>
</protein>